<keyword evidence="2" id="KW-1185">Reference proteome</keyword>
<comment type="caution">
    <text evidence="1">The sequence shown here is derived from an EMBL/GenBank/DDBJ whole genome shotgun (WGS) entry which is preliminary data.</text>
</comment>
<organism evidence="1 2">
    <name type="scientific">Colletotrichum liriopes</name>
    <dbReference type="NCBI Taxonomy" id="708192"/>
    <lineage>
        <taxon>Eukaryota</taxon>
        <taxon>Fungi</taxon>
        <taxon>Dikarya</taxon>
        <taxon>Ascomycota</taxon>
        <taxon>Pezizomycotina</taxon>
        <taxon>Sordariomycetes</taxon>
        <taxon>Hypocreomycetidae</taxon>
        <taxon>Glomerellales</taxon>
        <taxon>Glomerellaceae</taxon>
        <taxon>Colletotrichum</taxon>
        <taxon>Colletotrichum spaethianum species complex</taxon>
    </lineage>
</organism>
<dbReference type="Proteomes" id="UP001055172">
    <property type="component" value="Unassembled WGS sequence"/>
</dbReference>
<gene>
    <name evidence="1" type="ORF">ColLi_12695</name>
</gene>
<accession>A0AA37GZE0</accession>
<reference evidence="1 2" key="1">
    <citation type="submission" date="2021-07" db="EMBL/GenBank/DDBJ databases">
        <title>Genome data of Colletotrichum spaethianum.</title>
        <authorList>
            <person name="Utami Y.D."/>
            <person name="Hiruma K."/>
        </authorList>
    </citation>
    <scope>NUCLEOTIDE SEQUENCE [LARGE SCALE GENOMIC DNA]</scope>
    <source>
        <strain evidence="1 2">MAFF 242679</strain>
    </source>
</reference>
<name>A0AA37GZE0_9PEZI</name>
<evidence type="ECO:0000313" key="1">
    <source>
        <dbReference type="EMBL" id="GJC89857.1"/>
    </source>
</evidence>
<sequence length="216" mass="23959">MNFPTLLQLHAVCPEAMPALLASESLQDAAFFQACDFDEAMSWLLCVGYLSRLAPPLPLPLPRRRRNQRTFYSPAPDTPVARSGAHDDVDSPLAPILTMWQMLNPPRAPPDLTTHTPKVLPPTRFAHDLMLPTPYPSSTSTARLPPAGLMKTTTVFTEMTTTTTLTLTRIRTTIRTLTTSTTLRTWPGSDRTIHTTPLCRLCFRLSLRLGFAFSPG</sequence>
<protein>
    <submittedName>
        <fullName evidence="1">Uncharacterized protein</fullName>
    </submittedName>
</protein>
<proteinExistence type="predicted"/>
<dbReference type="EMBL" id="BPPX01000046">
    <property type="protein sequence ID" value="GJC89857.1"/>
    <property type="molecule type" value="Genomic_DNA"/>
</dbReference>
<evidence type="ECO:0000313" key="2">
    <source>
        <dbReference type="Proteomes" id="UP001055172"/>
    </source>
</evidence>
<dbReference type="AlphaFoldDB" id="A0AA37GZE0"/>